<proteinExistence type="predicted"/>
<protein>
    <submittedName>
        <fullName evidence="1">Uncharacterized protein</fullName>
    </submittedName>
</protein>
<dbReference type="Proteomes" id="UP001248709">
    <property type="component" value="Unassembled WGS sequence"/>
</dbReference>
<reference evidence="1 2" key="1">
    <citation type="submission" date="2023-07" db="EMBL/GenBank/DDBJ databases">
        <title>Genomic Encyclopedia of Type Strains, Phase IV (KMG-IV): sequencing the most valuable type-strain genomes for metagenomic binning, comparative biology and taxonomic classification.</title>
        <authorList>
            <person name="Goeker M."/>
        </authorList>
    </citation>
    <scope>NUCLEOTIDE SEQUENCE [LARGE SCALE GENOMIC DNA]</scope>
    <source>
        <strain evidence="1 2">T98</strain>
    </source>
</reference>
<dbReference type="EMBL" id="JAUSUY010000019">
    <property type="protein sequence ID" value="MDT3428261.1"/>
    <property type="molecule type" value="Genomic_DNA"/>
</dbReference>
<dbReference type="RefSeq" id="WP_025696964.1">
    <property type="nucleotide sequence ID" value="NZ_JAUSUY010000019.1"/>
</dbReference>
<name>A0ABU3HBQ6_9BACL</name>
<evidence type="ECO:0000313" key="2">
    <source>
        <dbReference type="Proteomes" id="UP001248709"/>
    </source>
</evidence>
<comment type="caution">
    <text evidence="1">The sequence shown here is derived from an EMBL/GenBank/DDBJ whole genome shotgun (WGS) entry which is preliminary data.</text>
</comment>
<evidence type="ECO:0000313" key="1">
    <source>
        <dbReference type="EMBL" id="MDT3428261.1"/>
    </source>
</evidence>
<keyword evidence="2" id="KW-1185">Reference proteome</keyword>
<sequence length="70" mass="8434">MSIYMRRFNEAVKMFFDYPAKNTEPFDNRFYYKTKQELGEQLAGVAHALFELMEREADLSFYDELRGTDF</sequence>
<organism evidence="1 2">
    <name type="scientific">Paenibacillus forsythiae</name>
    <dbReference type="NCBI Taxonomy" id="365616"/>
    <lineage>
        <taxon>Bacteria</taxon>
        <taxon>Bacillati</taxon>
        <taxon>Bacillota</taxon>
        <taxon>Bacilli</taxon>
        <taxon>Bacillales</taxon>
        <taxon>Paenibacillaceae</taxon>
        <taxon>Paenibacillus</taxon>
    </lineage>
</organism>
<accession>A0ABU3HBQ6</accession>
<gene>
    <name evidence="1" type="ORF">J2Z22_003853</name>
</gene>